<evidence type="ECO:0000313" key="1">
    <source>
        <dbReference type="EMBL" id="SHX43089.1"/>
    </source>
</evidence>
<dbReference type="RefSeq" id="WP_074357504.1">
    <property type="nucleotide sequence ID" value="NZ_FSCP01000001.1"/>
</dbReference>
<dbReference type="Proteomes" id="UP000185183">
    <property type="component" value="Unassembled WGS sequence"/>
</dbReference>
<sequence length="83" mass="9153">MITAIVAQTKFAARQLADALGIDTPHLFGARCARAFEGLRVDRVLIHVDAEIPDGFMHTIYCTALKTPPRGAPILRVWVRPVD</sequence>
<protein>
    <submittedName>
        <fullName evidence="1">Uncharacterized protein</fullName>
    </submittedName>
</protein>
<comment type="caution">
    <text evidence="1">The sequence shown here is derived from an EMBL/GenBank/DDBJ whole genome shotgun (WGS) entry which is preliminary data.</text>
</comment>
<organism evidence="1 2">
    <name type="scientific">Mycobacteroides abscessus subsp. bolletii</name>
    <dbReference type="NCBI Taxonomy" id="319705"/>
    <lineage>
        <taxon>Bacteria</taxon>
        <taxon>Bacillati</taxon>
        <taxon>Actinomycetota</taxon>
        <taxon>Actinomycetes</taxon>
        <taxon>Mycobacteriales</taxon>
        <taxon>Mycobacteriaceae</taxon>
        <taxon>Mycobacteroides</taxon>
        <taxon>Mycobacteroides abscessus</taxon>
    </lineage>
</organism>
<reference evidence="1 2" key="1">
    <citation type="submission" date="2016-11" db="EMBL/GenBank/DDBJ databases">
        <authorList>
            <consortium name="Pathogen Informatics"/>
        </authorList>
    </citation>
    <scope>NUCLEOTIDE SEQUENCE [LARGE SCALE GENOMIC DNA]</scope>
    <source>
        <strain evidence="1 2">968</strain>
    </source>
</reference>
<dbReference type="AlphaFoldDB" id="A0A9Q7WJA3"/>
<proteinExistence type="predicted"/>
<evidence type="ECO:0000313" key="2">
    <source>
        <dbReference type="Proteomes" id="UP000185183"/>
    </source>
</evidence>
<name>A0A9Q7WJA3_9MYCO</name>
<gene>
    <name evidence="1" type="ORF">SAMEA2275694_02632</name>
</gene>
<accession>A0A9Q7WJA3</accession>
<dbReference type="EMBL" id="FSFA01000003">
    <property type="protein sequence ID" value="SHX43089.1"/>
    <property type="molecule type" value="Genomic_DNA"/>
</dbReference>